<keyword evidence="1" id="KW-0732">Signal</keyword>
<evidence type="ECO:0000256" key="1">
    <source>
        <dbReference type="SAM" id="SignalP"/>
    </source>
</evidence>
<reference evidence="2 3" key="1">
    <citation type="submission" date="2016-02" db="EMBL/GenBank/DDBJ databases">
        <title>Genome sequencing of a beta-galactosidase producing bacteria Rhizobium sp. 59.</title>
        <authorList>
            <person name="Wang D."/>
            <person name="Kot W."/>
            <person name="Qin Y."/>
            <person name="Hansen L."/>
            <person name="Naqvi K."/>
            <person name="Rensing C."/>
        </authorList>
    </citation>
    <scope>NUCLEOTIDE SEQUENCE [LARGE SCALE GENOMIC DNA]</scope>
    <source>
        <strain evidence="2 3">59</strain>
    </source>
</reference>
<dbReference type="EMBL" id="LSRP01000024">
    <property type="protein sequence ID" value="OJG00518.1"/>
    <property type="molecule type" value="Genomic_DNA"/>
</dbReference>
<accession>A0A657LWZ5</accession>
<organism evidence="2 3">
    <name type="scientific">Pararhizobium antarcticum</name>
    <dbReference type="NCBI Taxonomy" id="1798805"/>
    <lineage>
        <taxon>Bacteria</taxon>
        <taxon>Pseudomonadati</taxon>
        <taxon>Pseudomonadota</taxon>
        <taxon>Alphaproteobacteria</taxon>
        <taxon>Hyphomicrobiales</taxon>
        <taxon>Rhizobiaceae</taxon>
        <taxon>Rhizobium/Agrobacterium group</taxon>
        <taxon>Pararhizobium</taxon>
    </lineage>
</organism>
<feature type="signal peptide" evidence="1">
    <location>
        <begin position="1"/>
        <end position="24"/>
    </location>
</feature>
<dbReference type="RefSeq" id="WP_071831329.1">
    <property type="nucleotide sequence ID" value="NZ_LSRP01000024.1"/>
</dbReference>
<name>A0A657LWZ5_9HYPH</name>
<dbReference type="OrthoDB" id="8378389at2"/>
<evidence type="ECO:0000313" key="2">
    <source>
        <dbReference type="EMBL" id="OJG00518.1"/>
    </source>
</evidence>
<proteinExistence type="predicted"/>
<dbReference type="Proteomes" id="UP000182661">
    <property type="component" value="Unassembled WGS sequence"/>
</dbReference>
<comment type="caution">
    <text evidence="2">The sequence shown here is derived from an EMBL/GenBank/DDBJ whole genome shotgun (WGS) entry which is preliminary data.</text>
</comment>
<keyword evidence="3" id="KW-1185">Reference proteome</keyword>
<dbReference type="AlphaFoldDB" id="A0A657LWZ5"/>
<evidence type="ECO:0000313" key="3">
    <source>
        <dbReference type="Proteomes" id="UP000182661"/>
    </source>
</evidence>
<gene>
    <name evidence="2" type="ORF">AX760_10070</name>
</gene>
<sequence length="65" mass="6883">MKTLATIVNVIAFSALFVAYSAGGAIEKPTGVRRALQTYAGQLPTGTFPTLKPVWQIGIEMSDAI</sequence>
<feature type="chain" id="PRO_5025063028" evidence="1">
    <location>
        <begin position="25"/>
        <end position="65"/>
    </location>
</feature>
<protein>
    <submittedName>
        <fullName evidence="2">Uncharacterized protein</fullName>
    </submittedName>
</protein>